<feature type="region of interest" description="Disordered" evidence="1">
    <location>
        <begin position="81"/>
        <end position="122"/>
    </location>
</feature>
<protein>
    <submittedName>
        <fullName evidence="2">Uncharacterized protein</fullName>
    </submittedName>
</protein>
<sequence length="122" mass="12991">MHAVGQESPTRSHFQAMDELERAAPGTGLRTGWLDRTLGLRPATSAFQAAQVGGSGVSPAFAGPSPEPALGSVDAFQAVGRRQHHRPGPLAHRAERHPRRRALAGGGPRTLHARRGRQDVRA</sequence>
<evidence type="ECO:0000313" key="3">
    <source>
        <dbReference type="Proteomes" id="UP001157017"/>
    </source>
</evidence>
<dbReference type="EMBL" id="BSUZ01000001">
    <property type="protein sequence ID" value="GMA87760.1"/>
    <property type="molecule type" value="Genomic_DNA"/>
</dbReference>
<name>A0ABQ6JLV4_9ACTN</name>
<evidence type="ECO:0000256" key="1">
    <source>
        <dbReference type="SAM" id="MobiDB-lite"/>
    </source>
</evidence>
<gene>
    <name evidence="2" type="ORF">GCM10025868_30100</name>
</gene>
<proteinExistence type="predicted"/>
<organism evidence="2 3">
    <name type="scientific">Angustibacter aerolatus</name>
    <dbReference type="NCBI Taxonomy" id="1162965"/>
    <lineage>
        <taxon>Bacteria</taxon>
        <taxon>Bacillati</taxon>
        <taxon>Actinomycetota</taxon>
        <taxon>Actinomycetes</taxon>
        <taxon>Kineosporiales</taxon>
        <taxon>Kineosporiaceae</taxon>
    </lineage>
</organism>
<comment type="caution">
    <text evidence="2">The sequence shown here is derived from an EMBL/GenBank/DDBJ whole genome shotgun (WGS) entry which is preliminary data.</text>
</comment>
<accession>A0ABQ6JLV4</accession>
<reference evidence="3" key="1">
    <citation type="journal article" date="2019" name="Int. J. Syst. Evol. Microbiol.">
        <title>The Global Catalogue of Microorganisms (GCM) 10K type strain sequencing project: providing services to taxonomists for standard genome sequencing and annotation.</title>
        <authorList>
            <consortium name="The Broad Institute Genomics Platform"/>
            <consortium name="The Broad Institute Genome Sequencing Center for Infectious Disease"/>
            <person name="Wu L."/>
            <person name="Ma J."/>
        </authorList>
    </citation>
    <scope>NUCLEOTIDE SEQUENCE [LARGE SCALE GENOMIC DNA]</scope>
    <source>
        <strain evidence="3">NBRC 108730</strain>
    </source>
</reference>
<evidence type="ECO:0000313" key="2">
    <source>
        <dbReference type="EMBL" id="GMA87760.1"/>
    </source>
</evidence>
<keyword evidence="3" id="KW-1185">Reference proteome</keyword>
<feature type="region of interest" description="Disordered" evidence="1">
    <location>
        <begin position="1"/>
        <end position="28"/>
    </location>
</feature>
<dbReference type="Proteomes" id="UP001157017">
    <property type="component" value="Unassembled WGS sequence"/>
</dbReference>